<dbReference type="KEGG" id="add:HUW48_00925"/>
<reference evidence="2 3" key="1">
    <citation type="submission" date="2020-08" db="EMBL/GenBank/DDBJ databases">
        <title>Adhaeribacter dokdonensis sp. nov., isolated from the rhizosphere of Elymus tsukushiensis, a plant native to the Dokdo Islands, Republic of Korea.</title>
        <authorList>
            <person name="Ghim S.Y."/>
        </authorList>
    </citation>
    <scope>NUCLEOTIDE SEQUENCE [LARGE SCALE GENOMIC DNA]</scope>
    <source>
        <strain evidence="2 3">KUDC8001</strain>
    </source>
</reference>
<organism evidence="2 3">
    <name type="scientific">Adhaeribacter radiodurans</name>
    <dbReference type="NCBI Taxonomy" id="2745197"/>
    <lineage>
        <taxon>Bacteria</taxon>
        <taxon>Pseudomonadati</taxon>
        <taxon>Bacteroidota</taxon>
        <taxon>Cytophagia</taxon>
        <taxon>Cytophagales</taxon>
        <taxon>Hymenobacteraceae</taxon>
        <taxon>Adhaeribacter</taxon>
    </lineage>
</organism>
<proteinExistence type="predicted"/>
<evidence type="ECO:0000313" key="3">
    <source>
        <dbReference type="Proteomes" id="UP000514509"/>
    </source>
</evidence>
<dbReference type="RefSeq" id="WP_182413883.1">
    <property type="nucleotide sequence ID" value="NZ_CP055153.1"/>
</dbReference>
<dbReference type="Gene3D" id="3.90.176.10">
    <property type="entry name" value="Toxin ADP-ribosyltransferase, Chain A, domain 1"/>
    <property type="match status" value="1"/>
</dbReference>
<dbReference type="Pfam" id="PF03496">
    <property type="entry name" value="ADPrib_exo_Tox"/>
    <property type="match status" value="1"/>
</dbReference>
<accession>A0A7L7L2K2</accession>
<gene>
    <name evidence="2" type="ORF">HUW48_00925</name>
</gene>
<evidence type="ECO:0000259" key="1">
    <source>
        <dbReference type="Pfam" id="PF03496"/>
    </source>
</evidence>
<dbReference type="PROSITE" id="PS51996">
    <property type="entry name" value="TR_MART"/>
    <property type="match status" value="1"/>
</dbReference>
<dbReference type="GO" id="GO:0005576">
    <property type="term" value="C:extracellular region"/>
    <property type="evidence" value="ECO:0007669"/>
    <property type="project" value="InterPro"/>
</dbReference>
<dbReference type="AlphaFoldDB" id="A0A7L7L2K2"/>
<feature type="domain" description="ADP ribosyltransferase" evidence="1">
    <location>
        <begin position="36"/>
        <end position="181"/>
    </location>
</feature>
<sequence>MSQDELEALTKFIKSVDLSNRTNLAGQFARHKDPLKASIDCYVNHGYNRINPYLRTKNRIKDSSSEAFIKYLNIALDSCPKMSSTTLFRMESSTQPNWYVKKWFNERSGKTIIYPAFTSSSQEKVRVNHTSILFEITTSVDSNAHNIDDNGGKKCEMEALYRNNTSFKILSTTGDRYKILIKLEEVKEEKGITIYDNILYHRLNHKNRLGENERLSLIDLDI</sequence>
<protein>
    <recommendedName>
        <fullName evidence="1">ADP ribosyltransferase domain-containing protein</fullName>
    </recommendedName>
</protein>
<dbReference type="SUPFAM" id="SSF56399">
    <property type="entry name" value="ADP-ribosylation"/>
    <property type="match status" value="1"/>
</dbReference>
<keyword evidence="3" id="KW-1185">Reference proteome</keyword>
<dbReference type="Proteomes" id="UP000514509">
    <property type="component" value="Chromosome"/>
</dbReference>
<evidence type="ECO:0000313" key="2">
    <source>
        <dbReference type="EMBL" id="QMU26679.1"/>
    </source>
</evidence>
<name>A0A7L7L2K2_9BACT</name>
<dbReference type="InterPro" id="IPR003540">
    <property type="entry name" value="ADP-ribosyltransferase"/>
</dbReference>
<dbReference type="EMBL" id="CP055153">
    <property type="protein sequence ID" value="QMU26679.1"/>
    <property type="molecule type" value="Genomic_DNA"/>
</dbReference>